<dbReference type="STRING" id="22663.A0A218XFM1"/>
<dbReference type="GeneID" id="116203989"/>
<dbReference type="InterPro" id="IPR036412">
    <property type="entry name" value="HAD-like_sf"/>
</dbReference>
<dbReference type="SUPFAM" id="SSF56784">
    <property type="entry name" value="HAD-like"/>
    <property type="match status" value="1"/>
</dbReference>
<feature type="region of interest" description="Disordered" evidence="1">
    <location>
        <begin position="547"/>
        <end position="568"/>
    </location>
</feature>
<dbReference type="PANTHER" id="PTHR12210">
    <property type="entry name" value="DULLARD PROTEIN PHOSPHATASE"/>
    <property type="match status" value="1"/>
</dbReference>
<feature type="compositionally biased region" description="Polar residues" evidence="1">
    <location>
        <begin position="202"/>
        <end position="213"/>
    </location>
</feature>
<keyword evidence="6" id="KW-1185">Reference proteome</keyword>
<dbReference type="AlphaFoldDB" id="A0A218XFM1"/>
<reference evidence="4 6" key="3">
    <citation type="submission" date="2017-11" db="EMBL/GenBank/DDBJ databases">
        <title>De-novo sequencing of pomegranate (Punica granatum L.) genome.</title>
        <authorList>
            <person name="Akparov Z."/>
            <person name="Amiraslanov A."/>
            <person name="Hajiyeva S."/>
            <person name="Abbasov M."/>
            <person name="Kaur K."/>
            <person name="Hamwieh A."/>
            <person name="Solovyev V."/>
            <person name="Salamov A."/>
            <person name="Braich B."/>
            <person name="Kosarev P."/>
            <person name="Mahmoud A."/>
            <person name="Hajiyev E."/>
            <person name="Babayeva S."/>
            <person name="Izzatullayeva V."/>
            <person name="Mammadov A."/>
            <person name="Mammadov A."/>
            <person name="Sharifova S."/>
            <person name="Ojaghi J."/>
            <person name="Eynullazada K."/>
            <person name="Bayramov B."/>
            <person name="Abdulazimova A."/>
            <person name="Shahmuradov I."/>
        </authorList>
    </citation>
    <scope>NUCLEOTIDE SEQUENCE [LARGE SCALE GENOMIC DNA]</scope>
    <source>
        <strain evidence="4">AG2017</strain>
        <strain evidence="6">cv. AG2017</strain>
        <tissue evidence="4">Leaf</tissue>
    </source>
</reference>
<dbReference type="InterPro" id="IPR023214">
    <property type="entry name" value="HAD_sf"/>
</dbReference>
<evidence type="ECO:0000256" key="1">
    <source>
        <dbReference type="SAM" id="MobiDB-lite"/>
    </source>
</evidence>
<feature type="compositionally biased region" description="Basic and acidic residues" evidence="1">
    <location>
        <begin position="185"/>
        <end position="201"/>
    </location>
</feature>
<feature type="region of interest" description="Disordered" evidence="1">
    <location>
        <begin position="59"/>
        <end position="468"/>
    </location>
</feature>
<comment type="caution">
    <text evidence="3">The sequence shown here is derived from an EMBL/GenBank/DDBJ whole genome shotgun (WGS) entry which is preliminary data.</text>
</comment>
<reference evidence="5" key="1">
    <citation type="journal article" date="2017" name="Plant J.">
        <title>The pomegranate (Punica granatum L.) genome and the genomics of punicalagin biosynthesis.</title>
        <authorList>
            <person name="Qin G."/>
            <person name="Xu C."/>
            <person name="Ming R."/>
            <person name="Tang H."/>
            <person name="Guyot R."/>
            <person name="Kramer E.M."/>
            <person name="Hu Y."/>
            <person name="Yi X."/>
            <person name="Qi Y."/>
            <person name="Xu X."/>
            <person name="Gao Z."/>
            <person name="Pan H."/>
            <person name="Jian J."/>
            <person name="Tian Y."/>
            <person name="Yue Z."/>
            <person name="Xu Y."/>
        </authorList>
    </citation>
    <scope>NUCLEOTIDE SEQUENCE [LARGE SCALE GENOMIC DNA]</scope>
    <source>
        <strain evidence="5">cv. Dabenzi</strain>
    </source>
</reference>
<evidence type="ECO:0000259" key="2">
    <source>
        <dbReference type="PROSITE" id="PS50969"/>
    </source>
</evidence>
<evidence type="ECO:0000313" key="4">
    <source>
        <dbReference type="EMBL" id="PKI55547.1"/>
    </source>
</evidence>
<dbReference type="SMART" id="SM00577">
    <property type="entry name" value="CPDc"/>
    <property type="match status" value="1"/>
</dbReference>
<feature type="compositionally biased region" description="Basic residues" evidence="1">
    <location>
        <begin position="277"/>
        <end position="288"/>
    </location>
</feature>
<feature type="region of interest" description="Disordered" evidence="1">
    <location>
        <begin position="510"/>
        <end position="532"/>
    </location>
</feature>
<evidence type="ECO:0000313" key="3">
    <source>
        <dbReference type="EMBL" id="OWM83724.1"/>
    </source>
</evidence>
<dbReference type="InterPro" id="IPR050365">
    <property type="entry name" value="TIM50"/>
</dbReference>
<dbReference type="OrthoDB" id="1711508at2759"/>
<feature type="domain" description="FCP1 homology" evidence="2">
    <location>
        <begin position="721"/>
        <end position="902"/>
    </location>
</feature>
<accession>A0A218XFM1</accession>
<organism evidence="3 5">
    <name type="scientific">Punica granatum</name>
    <name type="common">Pomegranate</name>
    <dbReference type="NCBI Taxonomy" id="22663"/>
    <lineage>
        <taxon>Eukaryota</taxon>
        <taxon>Viridiplantae</taxon>
        <taxon>Streptophyta</taxon>
        <taxon>Embryophyta</taxon>
        <taxon>Tracheophyta</taxon>
        <taxon>Spermatophyta</taxon>
        <taxon>Magnoliopsida</taxon>
        <taxon>eudicotyledons</taxon>
        <taxon>Gunneridae</taxon>
        <taxon>Pentapetalae</taxon>
        <taxon>rosids</taxon>
        <taxon>malvids</taxon>
        <taxon>Myrtales</taxon>
        <taxon>Lythraceae</taxon>
        <taxon>Punica</taxon>
    </lineage>
</organism>
<dbReference type="EMBL" id="MTKT01001810">
    <property type="protein sequence ID" value="OWM83724.1"/>
    <property type="molecule type" value="Genomic_DNA"/>
</dbReference>
<gene>
    <name evidence="3" type="ORF">CDL15_Pgr004154</name>
    <name evidence="4" type="ORF">CRG98_024047</name>
</gene>
<proteinExistence type="predicted"/>
<dbReference type="InterPro" id="IPR004274">
    <property type="entry name" value="FCP1_dom"/>
</dbReference>
<dbReference type="FunFam" id="3.40.50.1000:FF:000257">
    <property type="entry name" value="Haloacid dehalogenase-like hydrolase (HAD) superfamily protein"/>
    <property type="match status" value="1"/>
</dbReference>
<feature type="region of interest" description="Disordered" evidence="1">
    <location>
        <begin position="15"/>
        <end position="39"/>
    </location>
</feature>
<dbReference type="Gene3D" id="3.40.50.1000">
    <property type="entry name" value="HAD superfamily/HAD-like"/>
    <property type="match status" value="1"/>
</dbReference>
<protein>
    <recommendedName>
        <fullName evidence="2">FCP1 homology domain-containing protein</fullName>
    </recommendedName>
</protein>
<feature type="compositionally biased region" description="Basic and acidic residues" evidence="1">
    <location>
        <begin position="23"/>
        <end position="36"/>
    </location>
</feature>
<feature type="compositionally biased region" description="Basic and acidic residues" evidence="1">
    <location>
        <begin position="313"/>
        <end position="325"/>
    </location>
</feature>
<dbReference type="EMBL" id="PGOL01001688">
    <property type="protein sequence ID" value="PKI55547.1"/>
    <property type="molecule type" value="Genomic_DNA"/>
</dbReference>
<dbReference type="PROSITE" id="PS50969">
    <property type="entry name" value="FCP1"/>
    <property type="match status" value="1"/>
</dbReference>
<dbReference type="Proteomes" id="UP000233551">
    <property type="component" value="Unassembled WGS sequence"/>
</dbReference>
<feature type="compositionally biased region" description="Basic and acidic residues" evidence="1">
    <location>
        <begin position="81"/>
        <end position="94"/>
    </location>
</feature>
<sequence>MELLCQESCILPGQVERRKKRKRDDSHKGEGNKVDISDLTPQVLDSCGTYLADSTSDLVHDGDASLLNESEKRKNKKKKKGREEQDVDAIKTDDSTMSVEGPSSVPQEPIECCEPVSESNVLLAEGMKKRKKNRKKEDKVEQETEIADPDYTNVPAEGSDFVMRELNENTEPVSKSKKKKNKKKKQEEEMFEQHCNSKLEQETDIANSDNTNMPVEGSDSVMHELNEDTEPVSKSKKNKNKKKQQEEKMIDQHSNNKAAGADSTRQEFNEETEVNGKLHKKKKKKNNKKKVEQDTEVAEPDNTNMPAEGSDSVMRDLNENREPISKSKKKNKKKKQEEEMFEQHSNTKAAGADSALQELNEKTEVNRKLHKKKKKNKVEQDTEVAEPDNTNMPAEGSDSVMHELNENPEPVSKSKKKNKKKKQEEEMIEQHNNNKAAGADSSLQELKEKTEMNGKLNKKKKKNKEKMQKLEVVDPNGSSAPGEGPCPLLLQSNAKAEPVDISNNFLQKNGRRREKCQKTEETGVGDSNVPDKVPTSALQIAEKDFENNGECPLTSGHQNGALEKNQHPASPAQVALAISSIEASSNCLEKKAGLTDCLENLRLHDQQQGITAFDSVENSFTLVTRDHKNYRVLEIDKERTSQILVECGALTSCNQGASILSNDDSFHQHPDHKVADADADIKEINRPASEVVVSADVVMETTKEDKPQPILDSLLDANNAQVSRKKLLILDLNGLLVDVVPSFRGRRKPDMLLSGKYVFKRPFIKDFLQFCFERFAVAIWSSRTKKNIDLLINFLFGDSREKLVFCWHQSQCTQTKFTTIENKDKPLVLKELRRVWEKLEPALPWEKGEYNESNTLLLDDSPYKALRNPENTAIFPYSYQHNMRGDNSLGPGGDLRVYLENIALAENVQEYVRQNPFGQRAISRSNPSWHFYEKVLQEDPPRKRERVSRWDR</sequence>
<dbReference type="Proteomes" id="UP000197138">
    <property type="component" value="Unassembled WGS sequence"/>
</dbReference>
<name>A0A218XFM1_PUNGR</name>
<reference evidence="3" key="2">
    <citation type="submission" date="2017-06" db="EMBL/GenBank/DDBJ databases">
        <title>The pomegranate genome and the genomics of punicalagin biosynthesis.</title>
        <authorList>
            <person name="Xu C."/>
        </authorList>
    </citation>
    <scope>NUCLEOTIDE SEQUENCE [LARGE SCALE GENOMIC DNA]</scope>
    <source>
        <tissue evidence="3">Fresh leaf</tissue>
    </source>
</reference>
<dbReference type="Pfam" id="PF03031">
    <property type="entry name" value="NIF"/>
    <property type="match status" value="1"/>
</dbReference>
<feature type="compositionally biased region" description="Basic residues" evidence="1">
    <location>
        <begin position="175"/>
        <end position="184"/>
    </location>
</feature>
<evidence type="ECO:0000313" key="5">
    <source>
        <dbReference type="Proteomes" id="UP000197138"/>
    </source>
</evidence>
<evidence type="ECO:0000313" key="6">
    <source>
        <dbReference type="Proteomes" id="UP000233551"/>
    </source>
</evidence>